<keyword evidence="7" id="KW-1185">Reference proteome</keyword>
<feature type="non-terminal residue" evidence="6">
    <location>
        <position position="74"/>
    </location>
</feature>
<organism evidence="6 7">
    <name type="scientific">Turnix velox</name>
    <name type="common">Little buttonquail</name>
    <dbReference type="NCBI Taxonomy" id="2529409"/>
    <lineage>
        <taxon>Eukaryota</taxon>
        <taxon>Metazoa</taxon>
        <taxon>Chordata</taxon>
        <taxon>Craniata</taxon>
        <taxon>Vertebrata</taxon>
        <taxon>Euteleostomi</taxon>
        <taxon>Archelosauria</taxon>
        <taxon>Archosauria</taxon>
        <taxon>Dinosauria</taxon>
        <taxon>Saurischia</taxon>
        <taxon>Theropoda</taxon>
        <taxon>Coelurosauria</taxon>
        <taxon>Aves</taxon>
        <taxon>Neognathae</taxon>
        <taxon>Neoaves</taxon>
        <taxon>Charadriiformes</taxon>
        <taxon>Turnicidae</taxon>
        <taxon>Turnix</taxon>
    </lineage>
</organism>
<comment type="similarity">
    <text evidence="1">Belongs to the protein kinase superfamily. STE Ser/Thr protein kinase family. STE20 subfamily.</text>
</comment>
<feature type="domain" description="Protein kinase" evidence="5">
    <location>
        <begin position="1"/>
        <end position="74"/>
    </location>
</feature>
<dbReference type="AlphaFoldDB" id="A0A7L3LCH3"/>
<dbReference type="Gene3D" id="1.10.510.10">
    <property type="entry name" value="Transferase(Phosphotransferase) domain 1"/>
    <property type="match status" value="1"/>
</dbReference>
<dbReference type="SUPFAM" id="SSF56112">
    <property type="entry name" value="Protein kinase-like (PK-like)"/>
    <property type="match status" value="1"/>
</dbReference>
<dbReference type="PANTHER" id="PTHR45832">
    <property type="entry name" value="SERINE/THREONINE-PROTEIN KINASE SAMKA-RELATED-RELATED"/>
    <property type="match status" value="1"/>
</dbReference>
<dbReference type="OrthoDB" id="2914378at2759"/>
<dbReference type="InterPro" id="IPR011009">
    <property type="entry name" value="Kinase-like_dom_sf"/>
</dbReference>
<keyword evidence="3" id="KW-0547">Nucleotide-binding</keyword>
<dbReference type="EC" id="2.7.11.1" evidence="2"/>
<evidence type="ECO:0000256" key="2">
    <source>
        <dbReference type="ARBA" id="ARBA00012513"/>
    </source>
</evidence>
<keyword evidence="4" id="KW-0067">ATP-binding</keyword>
<dbReference type="InterPro" id="IPR051931">
    <property type="entry name" value="PAK3-like"/>
</dbReference>
<reference evidence="6 7" key="1">
    <citation type="submission" date="2019-09" db="EMBL/GenBank/DDBJ databases">
        <title>Bird 10,000 Genomes (B10K) Project - Family phase.</title>
        <authorList>
            <person name="Zhang G."/>
        </authorList>
    </citation>
    <scope>NUCLEOTIDE SEQUENCE [LARGE SCALE GENOMIC DNA]</scope>
    <source>
        <strain evidence="6">B10K-DU-029-46</strain>
    </source>
</reference>
<accession>A0A7L3LCH3</accession>
<dbReference type="Proteomes" id="UP000582182">
    <property type="component" value="Unassembled WGS sequence"/>
</dbReference>
<evidence type="ECO:0000256" key="1">
    <source>
        <dbReference type="ARBA" id="ARBA00008874"/>
    </source>
</evidence>
<dbReference type="PROSITE" id="PS50011">
    <property type="entry name" value="PROTEIN_KINASE_DOM"/>
    <property type="match status" value="1"/>
</dbReference>
<sequence>QSDNILLGMDGSVKLTDFVLSAQLAPGQTTWRSILGTTYWMAQEMVRGQAYGPKVDIWVLGITAMEMSEGKPPY</sequence>
<dbReference type="GO" id="GO:0004674">
    <property type="term" value="F:protein serine/threonine kinase activity"/>
    <property type="evidence" value="ECO:0007669"/>
    <property type="project" value="UniProtKB-EC"/>
</dbReference>
<dbReference type="GO" id="GO:0005524">
    <property type="term" value="F:ATP binding"/>
    <property type="evidence" value="ECO:0007669"/>
    <property type="project" value="UniProtKB-KW"/>
</dbReference>
<evidence type="ECO:0000256" key="4">
    <source>
        <dbReference type="ARBA" id="ARBA00022840"/>
    </source>
</evidence>
<protein>
    <recommendedName>
        <fullName evidence="2">non-specific serine/threonine protein kinase</fullName>
        <ecNumber evidence="2">2.7.11.1</ecNumber>
    </recommendedName>
</protein>
<gene>
    <name evidence="6" type="primary">Pak3_0</name>
    <name evidence="6" type="ORF">TURVEL_R02378</name>
</gene>
<evidence type="ECO:0000256" key="3">
    <source>
        <dbReference type="ARBA" id="ARBA00022741"/>
    </source>
</evidence>
<feature type="non-terminal residue" evidence="6">
    <location>
        <position position="1"/>
    </location>
</feature>
<keyword evidence="6" id="KW-0418">Kinase</keyword>
<proteinExistence type="inferred from homology"/>
<name>A0A7L3LCH3_9CHAR</name>
<evidence type="ECO:0000313" key="7">
    <source>
        <dbReference type="Proteomes" id="UP000582182"/>
    </source>
</evidence>
<dbReference type="EMBL" id="VZTY01012192">
    <property type="protein sequence ID" value="NXU51363.1"/>
    <property type="molecule type" value="Genomic_DNA"/>
</dbReference>
<evidence type="ECO:0000313" key="6">
    <source>
        <dbReference type="EMBL" id="NXU51363.1"/>
    </source>
</evidence>
<keyword evidence="6" id="KW-0808">Transferase</keyword>
<dbReference type="PANTHER" id="PTHR45832:SF22">
    <property type="entry name" value="SERINE_THREONINE-PROTEIN KINASE SAMKA-RELATED"/>
    <property type="match status" value="1"/>
</dbReference>
<dbReference type="Pfam" id="PF00069">
    <property type="entry name" value="Pkinase"/>
    <property type="match status" value="1"/>
</dbReference>
<evidence type="ECO:0000259" key="5">
    <source>
        <dbReference type="PROSITE" id="PS50011"/>
    </source>
</evidence>
<comment type="caution">
    <text evidence="6">The sequence shown here is derived from an EMBL/GenBank/DDBJ whole genome shotgun (WGS) entry which is preliminary data.</text>
</comment>
<dbReference type="InterPro" id="IPR000719">
    <property type="entry name" value="Prot_kinase_dom"/>
</dbReference>